<dbReference type="RefSeq" id="WP_039136763.1">
    <property type="nucleotide sequence ID" value="NZ_JSVC01000002.1"/>
</dbReference>
<dbReference type="PANTHER" id="PTHR43280:SF29">
    <property type="entry name" value="ARAC-FAMILY TRANSCRIPTIONAL REGULATOR"/>
    <property type="match status" value="1"/>
</dbReference>
<feature type="transmembrane region" description="Helical" evidence="4">
    <location>
        <begin position="41"/>
        <end position="61"/>
    </location>
</feature>
<evidence type="ECO:0000256" key="2">
    <source>
        <dbReference type="ARBA" id="ARBA00023125"/>
    </source>
</evidence>
<dbReference type="PROSITE" id="PS01124">
    <property type="entry name" value="HTH_ARAC_FAMILY_2"/>
    <property type="match status" value="1"/>
</dbReference>
<comment type="caution">
    <text evidence="6">The sequence shown here is derived from an EMBL/GenBank/DDBJ whole genome shotgun (WGS) entry which is preliminary data.</text>
</comment>
<feature type="domain" description="HTH araC/xylS-type" evidence="5">
    <location>
        <begin position="285"/>
        <end position="389"/>
    </location>
</feature>
<keyword evidence="1" id="KW-0805">Transcription regulation</keyword>
<evidence type="ECO:0000313" key="6">
    <source>
        <dbReference type="EMBL" id="KIC96020.1"/>
    </source>
</evidence>
<feature type="transmembrane region" description="Helical" evidence="4">
    <location>
        <begin position="212"/>
        <end position="229"/>
    </location>
</feature>
<keyword evidence="2" id="KW-0238">DNA-binding</keyword>
<dbReference type="STRING" id="1349421.OI18_02195"/>
<reference evidence="6 7" key="1">
    <citation type="submission" date="2014-11" db="EMBL/GenBank/DDBJ databases">
        <title>Genome sequence of Flavihumibacter solisilvae 3-3.</title>
        <authorList>
            <person name="Zhou G."/>
            <person name="Li M."/>
            <person name="Wang G."/>
        </authorList>
    </citation>
    <scope>NUCLEOTIDE SEQUENCE [LARGE SCALE GENOMIC DNA]</scope>
    <source>
        <strain evidence="6 7">3-3</strain>
    </source>
</reference>
<keyword evidence="4" id="KW-1133">Transmembrane helix</keyword>
<keyword evidence="4" id="KW-0812">Transmembrane</keyword>
<gene>
    <name evidence="6" type="ORF">OI18_02195</name>
</gene>
<dbReference type="GO" id="GO:0003700">
    <property type="term" value="F:DNA-binding transcription factor activity"/>
    <property type="evidence" value="ECO:0007669"/>
    <property type="project" value="InterPro"/>
</dbReference>
<accession>A0A0C1IPB2</accession>
<protein>
    <recommendedName>
        <fullName evidence="5">HTH araC/xylS-type domain-containing protein</fullName>
    </recommendedName>
</protein>
<dbReference type="SMART" id="SM00342">
    <property type="entry name" value="HTH_ARAC"/>
    <property type="match status" value="1"/>
</dbReference>
<dbReference type="InterPro" id="IPR009057">
    <property type="entry name" value="Homeodomain-like_sf"/>
</dbReference>
<dbReference type="InterPro" id="IPR018062">
    <property type="entry name" value="HTH_AraC-typ_CS"/>
</dbReference>
<sequence length="395" mass="45402">MLSLSENILRIISGFGILQGILLAAIIYFHKKSDRSVNTFLALYIIAASLILTIPFIIHIVGWQHSFFIQPAPFLTGPLVYLYLRSFKGRINLRKAIPHFIPFILFFFIAYYNINKFAKIYPDEKVVPPGLIQSPTTILILYLRPMHQLVYYFMARRVLLSYQRSIHHLFSETNRIELNWARLLINGYLVLACIFVLVFPFAVFFPEHVAKIMWFNFAFGAPYIYLVTFKGIMQPTIWQVQPESNKENVEVEINDVENMETELADEKTKPSRTGFNPEKIEALAAKVVALMEHEKIFQEPELTLQQLAQKLGTSAHLLSLAINDGLKKNFYDLVNGYRVEEAKRLLLDPKSNNYTVLSIGFEAGFNSKTTFNTVFKKFTGLTPTAYKELQGQPVL</sequence>
<dbReference type="AlphaFoldDB" id="A0A0C1IPB2"/>
<organism evidence="6 7">
    <name type="scientific">Flavihumibacter solisilvae</name>
    <dbReference type="NCBI Taxonomy" id="1349421"/>
    <lineage>
        <taxon>Bacteria</taxon>
        <taxon>Pseudomonadati</taxon>
        <taxon>Bacteroidota</taxon>
        <taxon>Chitinophagia</taxon>
        <taxon>Chitinophagales</taxon>
        <taxon>Chitinophagaceae</taxon>
        <taxon>Flavihumibacter</taxon>
    </lineage>
</organism>
<dbReference type="GO" id="GO:0043565">
    <property type="term" value="F:sequence-specific DNA binding"/>
    <property type="evidence" value="ECO:0007669"/>
    <property type="project" value="InterPro"/>
</dbReference>
<dbReference type="PROSITE" id="PS00041">
    <property type="entry name" value="HTH_ARAC_FAMILY_1"/>
    <property type="match status" value="1"/>
</dbReference>
<keyword evidence="7" id="KW-1185">Reference proteome</keyword>
<feature type="transmembrane region" description="Helical" evidence="4">
    <location>
        <begin position="12"/>
        <end position="29"/>
    </location>
</feature>
<proteinExistence type="predicted"/>
<dbReference type="SUPFAM" id="SSF46689">
    <property type="entry name" value="Homeodomain-like"/>
    <property type="match status" value="1"/>
</dbReference>
<dbReference type="EMBL" id="JSVC01000002">
    <property type="protein sequence ID" value="KIC96020.1"/>
    <property type="molecule type" value="Genomic_DNA"/>
</dbReference>
<keyword evidence="3" id="KW-0804">Transcription</keyword>
<evidence type="ECO:0000256" key="3">
    <source>
        <dbReference type="ARBA" id="ARBA00023163"/>
    </source>
</evidence>
<evidence type="ECO:0000259" key="5">
    <source>
        <dbReference type="PROSITE" id="PS01124"/>
    </source>
</evidence>
<dbReference type="PANTHER" id="PTHR43280">
    <property type="entry name" value="ARAC-FAMILY TRANSCRIPTIONAL REGULATOR"/>
    <property type="match status" value="1"/>
</dbReference>
<name>A0A0C1IPB2_9BACT</name>
<evidence type="ECO:0000313" key="7">
    <source>
        <dbReference type="Proteomes" id="UP000031408"/>
    </source>
</evidence>
<dbReference type="Proteomes" id="UP000031408">
    <property type="component" value="Unassembled WGS sequence"/>
</dbReference>
<dbReference type="Pfam" id="PF12833">
    <property type="entry name" value="HTH_18"/>
    <property type="match status" value="1"/>
</dbReference>
<feature type="transmembrane region" description="Helical" evidence="4">
    <location>
        <begin position="183"/>
        <end position="206"/>
    </location>
</feature>
<dbReference type="Gene3D" id="1.10.10.60">
    <property type="entry name" value="Homeodomain-like"/>
    <property type="match status" value="1"/>
</dbReference>
<keyword evidence="4" id="KW-0472">Membrane</keyword>
<dbReference type="OrthoDB" id="5492415at2"/>
<evidence type="ECO:0000256" key="1">
    <source>
        <dbReference type="ARBA" id="ARBA00023015"/>
    </source>
</evidence>
<feature type="transmembrane region" description="Helical" evidence="4">
    <location>
        <begin position="96"/>
        <end position="114"/>
    </location>
</feature>
<feature type="transmembrane region" description="Helical" evidence="4">
    <location>
        <begin position="67"/>
        <end position="84"/>
    </location>
</feature>
<evidence type="ECO:0000256" key="4">
    <source>
        <dbReference type="SAM" id="Phobius"/>
    </source>
</evidence>
<dbReference type="InterPro" id="IPR018060">
    <property type="entry name" value="HTH_AraC"/>
</dbReference>